<dbReference type="Gene3D" id="3.40.50.2300">
    <property type="match status" value="1"/>
</dbReference>
<dbReference type="PANTHER" id="PTHR44591">
    <property type="entry name" value="STRESS RESPONSE REGULATOR PROTEIN 1"/>
    <property type="match status" value="1"/>
</dbReference>
<dbReference type="InterPro" id="IPR011006">
    <property type="entry name" value="CheY-like_superfamily"/>
</dbReference>
<sequence length="132" mass="15208">MDKRVMIVDDNDFVRDSVEMFFSTEGMEVHSAASGFDCLKHLENGFRGVLLLDIQMPGMDGWETLRRITERDLHRDNTIIILTARIDSDCDDPELRRHVADYIQKPFNPNELLQIVKKYVEAPPPEQEAAFG</sequence>
<evidence type="ECO:0000256" key="1">
    <source>
        <dbReference type="ARBA" id="ARBA00022553"/>
    </source>
</evidence>
<dbReference type="PANTHER" id="PTHR44591:SF3">
    <property type="entry name" value="RESPONSE REGULATORY DOMAIN-CONTAINING PROTEIN"/>
    <property type="match status" value="1"/>
</dbReference>
<proteinExistence type="predicted"/>
<dbReference type="Proteomes" id="UP000636888">
    <property type="component" value="Unassembled WGS sequence"/>
</dbReference>
<keyword evidence="5" id="KW-1185">Reference proteome</keyword>
<dbReference type="InterPro" id="IPR050595">
    <property type="entry name" value="Bact_response_regulator"/>
</dbReference>
<dbReference type="Pfam" id="PF00072">
    <property type="entry name" value="Response_reg"/>
    <property type="match status" value="1"/>
</dbReference>
<dbReference type="InterPro" id="IPR001789">
    <property type="entry name" value="Sig_transdc_resp-reg_receiver"/>
</dbReference>
<reference evidence="4" key="1">
    <citation type="submission" date="2020-12" db="EMBL/GenBank/DDBJ databases">
        <title>Geomonas sp. Red875, isolated from river sediment.</title>
        <authorList>
            <person name="Xu Z."/>
            <person name="Zhang Z."/>
            <person name="Masuda Y."/>
            <person name="Itoh H."/>
            <person name="Senoo K."/>
        </authorList>
    </citation>
    <scope>NUCLEOTIDE SEQUENCE</scope>
    <source>
        <strain evidence="4">Red875</strain>
    </source>
</reference>
<evidence type="ECO:0000313" key="5">
    <source>
        <dbReference type="Proteomes" id="UP000636888"/>
    </source>
</evidence>
<evidence type="ECO:0000256" key="2">
    <source>
        <dbReference type="PROSITE-ProRule" id="PRU00169"/>
    </source>
</evidence>
<dbReference type="AlphaFoldDB" id="A0A8J7IZ43"/>
<keyword evidence="1 2" id="KW-0597">Phosphoprotein</keyword>
<evidence type="ECO:0000259" key="3">
    <source>
        <dbReference type="PROSITE" id="PS50110"/>
    </source>
</evidence>
<feature type="domain" description="Response regulatory" evidence="3">
    <location>
        <begin position="4"/>
        <end position="120"/>
    </location>
</feature>
<dbReference type="EMBL" id="JAEMHM010000001">
    <property type="protein sequence ID" value="MBJ6723268.1"/>
    <property type="molecule type" value="Genomic_DNA"/>
</dbReference>
<protein>
    <submittedName>
        <fullName evidence="4">Response regulator</fullName>
    </submittedName>
</protein>
<dbReference type="GO" id="GO:0000160">
    <property type="term" value="P:phosphorelay signal transduction system"/>
    <property type="evidence" value="ECO:0007669"/>
    <property type="project" value="InterPro"/>
</dbReference>
<name>A0A8J7IZ43_9BACT</name>
<evidence type="ECO:0000313" key="4">
    <source>
        <dbReference type="EMBL" id="MBJ6723268.1"/>
    </source>
</evidence>
<gene>
    <name evidence="4" type="ORF">JFN93_00985</name>
</gene>
<accession>A0A8J7IZ43</accession>
<organism evidence="4 5">
    <name type="scientific">Geomesophilobacter sediminis</name>
    <dbReference type="NCBI Taxonomy" id="2798584"/>
    <lineage>
        <taxon>Bacteria</taxon>
        <taxon>Pseudomonadati</taxon>
        <taxon>Thermodesulfobacteriota</taxon>
        <taxon>Desulfuromonadia</taxon>
        <taxon>Geobacterales</taxon>
        <taxon>Geobacteraceae</taxon>
        <taxon>Geomesophilobacter</taxon>
    </lineage>
</organism>
<dbReference type="RefSeq" id="WP_199382108.1">
    <property type="nucleotide sequence ID" value="NZ_JAEMHM010000001.1"/>
</dbReference>
<dbReference type="SUPFAM" id="SSF52172">
    <property type="entry name" value="CheY-like"/>
    <property type="match status" value="1"/>
</dbReference>
<dbReference type="SMART" id="SM00448">
    <property type="entry name" value="REC"/>
    <property type="match status" value="1"/>
</dbReference>
<dbReference type="PROSITE" id="PS50110">
    <property type="entry name" value="RESPONSE_REGULATORY"/>
    <property type="match status" value="1"/>
</dbReference>
<feature type="modified residue" description="4-aspartylphosphate" evidence="2">
    <location>
        <position position="53"/>
    </location>
</feature>
<comment type="caution">
    <text evidence="4">The sequence shown here is derived from an EMBL/GenBank/DDBJ whole genome shotgun (WGS) entry which is preliminary data.</text>
</comment>